<accession>A0A9N9LEI9</accession>
<name>A0A9N9LEI9_9HELO</name>
<gene>
    <name evidence="1" type="ORF">HYALB_00003673</name>
</gene>
<comment type="caution">
    <text evidence="1">The sequence shown here is derived from an EMBL/GenBank/DDBJ whole genome shotgun (WGS) entry which is preliminary data.</text>
</comment>
<dbReference type="OrthoDB" id="272271at2759"/>
<evidence type="ECO:0000313" key="2">
    <source>
        <dbReference type="Proteomes" id="UP000701801"/>
    </source>
</evidence>
<keyword evidence="2" id="KW-1185">Reference proteome</keyword>
<sequence length="70" mass="8453">MCSTLTTWPYFILETHLRHLMRLWLRDPENDWPTPSLLQHRWDKLYKHLNPEKSVLPLEPFIRSAGNKSP</sequence>
<proteinExistence type="predicted"/>
<dbReference type="AlphaFoldDB" id="A0A9N9LEI9"/>
<dbReference type="Proteomes" id="UP000701801">
    <property type="component" value="Unassembled WGS sequence"/>
</dbReference>
<protein>
    <submittedName>
        <fullName evidence="1">Uncharacterized protein</fullName>
    </submittedName>
</protein>
<evidence type="ECO:0000313" key="1">
    <source>
        <dbReference type="EMBL" id="CAG8973895.1"/>
    </source>
</evidence>
<reference evidence="1" key="1">
    <citation type="submission" date="2021-07" db="EMBL/GenBank/DDBJ databases">
        <authorList>
            <person name="Durling M."/>
        </authorList>
    </citation>
    <scope>NUCLEOTIDE SEQUENCE</scope>
</reference>
<dbReference type="EMBL" id="CAJVRM010000083">
    <property type="protein sequence ID" value="CAG8973895.1"/>
    <property type="molecule type" value="Genomic_DNA"/>
</dbReference>
<organism evidence="1 2">
    <name type="scientific">Hymenoscyphus albidus</name>
    <dbReference type="NCBI Taxonomy" id="595503"/>
    <lineage>
        <taxon>Eukaryota</taxon>
        <taxon>Fungi</taxon>
        <taxon>Dikarya</taxon>
        <taxon>Ascomycota</taxon>
        <taxon>Pezizomycotina</taxon>
        <taxon>Leotiomycetes</taxon>
        <taxon>Helotiales</taxon>
        <taxon>Helotiaceae</taxon>
        <taxon>Hymenoscyphus</taxon>
    </lineage>
</organism>